<dbReference type="PROSITE" id="PS51736">
    <property type="entry name" value="RECOMBINASES_3"/>
    <property type="match status" value="1"/>
</dbReference>
<dbReference type="PANTHER" id="PTHR30461">
    <property type="entry name" value="DNA-INVERTASE FROM LAMBDOID PROPHAGE"/>
    <property type="match status" value="1"/>
</dbReference>
<accession>R7RSR1</accession>
<evidence type="ECO:0000259" key="6">
    <source>
        <dbReference type="PROSITE" id="PS51736"/>
    </source>
</evidence>
<dbReference type="AlphaFoldDB" id="R7RSR1"/>
<dbReference type="CDD" id="cd00338">
    <property type="entry name" value="Ser_Recombinase"/>
    <property type="match status" value="1"/>
</dbReference>
<dbReference type="GO" id="GO:0003677">
    <property type="term" value="F:DNA binding"/>
    <property type="evidence" value="ECO:0007669"/>
    <property type="project" value="UniProtKB-KW"/>
</dbReference>
<evidence type="ECO:0000256" key="1">
    <source>
        <dbReference type="ARBA" id="ARBA00022908"/>
    </source>
</evidence>
<reference evidence="8" key="1">
    <citation type="submission" date="2013-03" db="EMBL/GenBank/DDBJ databases">
        <title>Draft genome sequence of the hydrogen-ethanol-producing anaerobic alkalithermophilic Caloramator celere.</title>
        <authorList>
            <person name="Ciranna A."/>
            <person name="Larjo A."/>
            <person name="Kivisto A."/>
            <person name="Santala V."/>
            <person name="Roos C."/>
            <person name="Karp M."/>
        </authorList>
    </citation>
    <scope>NUCLEOTIDE SEQUENCE [LARGE SCALE GENOMIC DNA]</scope>
    <source>
        <strain evidence="8">DSM 8682</strain>
    </source>
</reference>
<dbReference type="Proteomes" id="UP000014923">
    <property type="component" value="Unassembled WGS sequence"/>
</dbReference>
<proteinExistence type="predicted"/>
<dbReference type="HOGENOM" id="CLU_036379_0_0_9"/>
<evidence type="ECO:0000256" key="3">
    <source>
        <dbReference type="ARBA" id="ARBA00023172"/>
    </source>
</evidence>
<dbReference type="PROSITE" id="PS51737">
    <property type="entry name" value="RECOMBINASE_DNA_BIND"/>
    <property type="match status" value="1"/>
</dbReference>
<keyword evidence="9" id="KW-1185">Reference proteome</keyword>
<keyword evidence="1" id="KW-0229">DNA integration</keyword>
<dbReference type="InterPro" id="IPR036162">
    <property type="entry name" value="Resolvase-like_N_sf"/>
</dbReference>
<dbReference type="PANTHER" id="PTHR30461:SF23">
    <property type="entry name" value="DNA RECOMBINASE-RELATED"/>
    <property type="match status" value="1"/>
</dbReference>
<dbReference type="InterPro" id="IPR011109">
    <property type="entry name" value="DNA_bind_recombinase_dom"/>
</dbReference>
<evidence type="ECO:0000256" key="4">
    <source>
        <dbReference type="PIRSR" id="PIRSR606118-50"/>
    </source>
</evidence>
<evidence type="ECO:0000259" key="7">
    <source>
        <dbReference type="PROSITE" id="PS51737"/>
    </source>
</evidence>
<keyword evidence="2" id="KW-0238">DNA-binding</keyword>
<feature type="domain" description="Resolvase/invertase-type recombinase catalytic" evidence="6">
    <location>
        <begin position="15"/>
        <end position="178"/>
    </location>
</feature>
<name>R7RSR1_9CLOT</name>
<evidence type="ECO:0000256" key="2">
    <source>
        <dbReference type="ARBA" id="ARBA00023125"/>
    </source>
</evidence>
<dbReference type="SUPFAM" id="SSF53041">
    <property type="entry name" value="Resolvase-like"/>
    <property type="match status" value="1"/>
</dbReference>
<dbReference type="OrthoDB" id="65783at2"/>
<keyword evidence="3" id="KW-0233">DNA recombination</keyword>
<dbReference type="EMBL" id="CAVN010000095">
    <property type="protein sequence ID" value="CDF58295.1"/>
    <property type="molecule type" value="Genomic_DNA"/>
</dbReference>
<dbReference type="InterPro" id="IPR025827">
    <property type="entry name" value="Zn_ribbon_recom_dom"/>
</dbReference>
<dbReference type="GO" id="GO:0000150">
    <property type="term" value="F:DNA strand exchange activity"/>
    <property type="evidence" value="ECO:0007669"/>
    <property type="project" value="InterPro"/>
</dbReference>
<dbReference type="eggNOG" id="COG1961">
    <property type="taxonomic scope" value="Bacteria"/>
</dbReference>
<sequence>MKSPTSKLNTNNENYAVAYIRVSTKEQETNSSYDVQENCIKEYAKANSLEIIETFKEAKPASGSENTIISIDTINDILTRRPKLYEIINRAQNKEFKHLIVYSIDRFSRNLDEFLTLSALLEKRGIKIHFTKPGENISTGSSSLNKFIEIIKANIASMEADILSSRVKNAQLNKVSLGYWPGGRTPFGYVAEKITNRHTKLKKSNYEEHIIKEIFELYNKGYGYRKISKILNEKHSEMKFTKSKIEYIIKNEIYTGCIVWNRRGGRRKNYKFYKNSEHTKSKKDDKMVVIDESTWNNACKIRQIKSSSKNKGTFNSSTFVLNGLLYCGHCNNPLKGKNYGKNKKLVYRCPKCIERGKSKVLIEKTELEDLFYKMLSNSLSKQNKENVWLMFLNNYIKFYQSNTNYLSACCDYRDKLNNELNQINNYINNSSNLDNIFDCFEKDSVLEVLNTQRILYTKNIESISKKIEKIQNILSKPVLTKEEFFDKLNHFLNNISNLNQDTMRYFITSYINKVIVTSLDSTINLDIELNISKFQ</sequence>
<dbReference type="GO" id="GO:0015074">
    <property type="term" value="P:DNA integration"/>
    <property type="evidence" value="ECO:0007669"/>
    <property type="project" value="UniProtKB-KW"/>
</dbReference>
<dbReference type="Gene3D" id="3.90.1750.20">
    <property type="entry name" value="Putative Large Serine Recombinase, Chain B, Domain 2"/>
    <property type="match status" value="1"/>
</dbReference>
<organism evidence="8 9">
    <name type="scientific">Thermobrachium celere DSM 8682</name>
    <dbReference type="NCBI Taxonomy" id="941824"/>
    <lineage>
        <taxon>Bacteria</taxon>
        <taxon>Bacillati</taxon>
        <taxon>Bacillota</taxon>
        <taxon>Clostridia</taxon>
        <taxon>Eubacteriales</taxon>
        <taxon>Clostridiaceae</taxon>
        <taxon>Thermobrachium</taxon>
    </lineage>
</organism>
<protein>
    <submittedName>
        <fullName evidence="8">Cassette chromosome recombinase B</fullName>
    </submittedName>
</protein>
<dbReference type="Pfam" id="PF07508">
    <property type="entry name" value="Recombinase"/>
    <property type="match status" value="1"/>
</dbReference>
<dbReference type="Pfam" id="PF00239">
    <property type="entry name" value="Resolvase"/>
    <property type="match status" value="1"/>
</dbReference>
<evidence type="ECO:0000313" key="8">
    <source>
        <dbReference type="EMBL" id="CDF58295.1"/>
    </source>
</evidence>
<dbReference type="Gene3D" id="3.40.50.1390">
    <property type="entry name" value="Resolvase, N-terminal catalytic domain"/>
    <property type="match status" value="1"/>
</dbReference>
<dbReference type="InterPro" id="IPR006118">
    <property type="entry name" value="Recombinase_CS"/>
</dbReference>
<comment type="caution">
    <text evidence="8">The sequence shown here is derived from an EMBL/GenBank/DDBJ whole genome shotgun (WGS) entry which is preliminary data.</text>
</comment>
<evidence type="ECO:0000313" key="9">
    <source>
        <dbReference type="Proteomes" id="UP000014923"/>
    </source>
</evidence>
<dbReference type="RefSeq" id="WP_018662244.1">
    <property type="nucleotide sequence ID" value="NZ_HF952018.1"/>
</dbReference>
<dbReference type="PROSITE" id="PS00397">
    <property type="entry name" value="RECOMBINASES_1"/>
    <property type="match status" value="1"/>
</dbReference>
<dbReference type="InterPro" id="IPR050639">
    <property type="entry name" value="SSR_resolvase"/>
</dbReference>
<dbReference type="SMART" id="SM00857">
    <property type="entry name" value="Resolvase"/>
    <property type="match status" value="1"/>
</dbReference>
<gene>
    <name evidence="8" type="ORF">TCEL_00341</name>
</gene>
<feature type="active site" description="O-(5'-phospho-DNA)-serine intermediate" evidence="4 5">
    <location>
        <position position="23"/>
    </location>
</feature>
<dbReference type="InterPro" id="IPR038109">
    <property type="entry name" value="DNA_bind_recomb_sf"/>
</dbReference>
<evidence type="ECO:0000256" key="5">
    <source>
        <dbReference type="PROSITE-ProRule" id="PRU10137"/>
    </source>
</evidence>
<dbReference type="Pfam" id="PF13408">
    <property type="entry name" value="Zn_ribbon_recom"/>
    <property type="match status" value="1"/>
</dbReference>
<dbReference type="InterPro" id="IPR006119">
    <property type="entry name" value="Resolv_N"/>
</dbReference>
<feature type="domain" description="Recombinase" evidence="7">
    <location>
        <begin position="186"/>
        <end position="308"/>
    </location>
</feature>